<dbReference type="PROSITE" id="PS50112">
    <property type="entry name" value="PAS"/>
    <property type="match status" value="1"/>
</dbReference>
<dbReference type="PANTHER" id="PTHR43047">
    <property type="entry name" value="TWO-COMPONENT HISTIDINE PROTEIN KINASE"/>
    <property type="match status" value="1"/>
</dbReference>
<dbReference type="SUPFAM" id="SSF55874">
    <property type="entry name" value="ATPase domain of HSP90 chaperone/DNA topoisomerase II/histidine kinase"/>
    <property type="match status" value="1"/>
</dbReference>
<dbReference type="Pfam" id="PF00072">
    <property type="entry name" value="Response_reg"/>
    <property type="match status" value="1"/>
</dbReference>
<gene>
    <name evidence="11" type="ORF">A4W93_13775</name>
</gene>
<dbReference type="KEGG" id="rgu:A4W93_13775"/>
<organism evidence="11 12">
    <name type="scientific">Piscinibacter gummiphilus</name>
    <dbReference type="NCBI Taxonomy" id="946333"/>
    <lineage>
        <taxon>Bacteria</taxon>
        <taxon>Pseudomonadati</taxon>
        <taxon>Pseudomonadota</taxon>
        <taxon>Betaproteobacteria</taxon>
        <taxon>Burkholderiales</taxon>
        <taxon>Sphaerotilaceae</taxon>
        <taxon>Piscinibacter</taxon>
    </lineage>
</organism>
<dbReference type="GO" id="GO:0009927">
    <property type="term" value="F:histidine phosphotransfer kinase activity"/>
    <property type="evidence" value="ECO:0007669"/>
    <property type="project" value="TreeGrafter"/>
</dbReference>
<keyword evidence="8" id="KW-0418">Kinase</keyword>
<dbReference type="SMART" id="SM00304">
    <property type="entry name" value="HAMP"/>
    <property type="match status" value="1"/>
</dbReference>
<dbReference type="Pfam" id="PF00672">
    <property type="entry name" value="HAMP"/>
    <property type="match status" value="1"/>
</dbReference>
<dbReference type="SUPFAM" id="SSF55785">
    <property type="entry name" value="PYP-like sensor domain (PAS domain)"/>
    <property type="match status" value="1"/>
</dbReference>
<comment type="catalytic activity">
    <reaction evidence="1">
        <text>ATP + protein L-histidine = ADP + protein N-phospho-L-histidine.</text>
        <dbReference type="EC" id="2.7.13.3"/>
    </reaction>
</comment>
<evidence type="ECO:0000256" key="8">
    <source>
        <dbReference type="ARBA" id="ARBA00022777"/>
    </source>
</evidence>
<dbReference type="CDD" id="cd12915">
    <property type="entry name" value="PDC2_DGC_like"/>
    <property type="match status" value="1"/>
</dbReference>
<dbReference type="InterPro" id="IPR013767">
    <property type="entry name" value="PAS_fold"/>
</dbReference>
<dbReference type="InterPro" id="IPR003594">
    <property type="entry name" value="HATPase_dom"/>
</dbReference>
<dbReference type="InterPro" id="IPR005467">
    <property type="entry name" value="His_kinase_dom"/>
</dbReference>
<dbReference type="SMART" id="SM00387">
    <property type="entry name" value="HATPase_c"/>
    <property type="match status" value="1"/>
</dbReference>
<dbReference type="Gene3D" id="6.10.340.10">
    <property type="match status" value="1"/>
</dbReference>
<dbReference type="Gene3D" id="3.40.50.2300">
    <property type="match status" value="1"/>
</dbReference>
<sequence length="874" mass="92970">MLRPGHFFGRLLASAVVVLAPLVALHGCTLYQQYERAEALAYRSVSNRAAEKAKDVQELLERGRSLLEVIAARADMASLDPQRCADALHGLATIDPLYANIGVVSADGTLICSAIPRPRDLPVVSLSDAPWFRGALEAHAPRLSPPMAGSVAQTMVSVLTVPLRDATGAQVGLVGLTLQLGLIAERQFAPGLPPGGSITLVDQRDTVVTRFPEPARWIGRATPRSVQDVRRDTPHGVVVVAGADGIVRAYSTADVGIHGLRVAAGVPTDYVFAAPRKDLLRGSLVAVGTLLLAAALALVFTRTLSRPLASLGRTAKAWASGARGTRADEQLPGEFRTLAREFNAMIDAREASESRLVESERRYAAMLDGVDLLAITVALDGRLMYANDALSRLTGWSTDELLSGDWTRLVLPADATDIFAGLRTTATREIPVPPRQDGSLLTRDGRRRRIRWANAPLRSASGELIGITSIGEDVTERHEAEVARQASARAEAANQAKTEFLAHMSHELRTPLNAVLGFSQLLQLEAGDHLGAPQRHQLDLIHLAGVQLRSLIDDVLDVSQIESGRLAITLENVSLPGLVDDVLKLSSPNAEAGQVQLGIQGPLPGVTLRTDPVRLRQVLLNLVSNGIKYNRPGGHVRIAARSLGDMLEIDVEDDGLGMSTEQLGQLFQPFNRLGRELGPVAGTGIGMTLSRQLVRLLGGELTVQSTPSRGTRVTVSMAGAIVRTTPAADSTPRESATQGAPGLPSGTVLYIEDNAANTLIVQELLAPWPGVRLLLAADGSSGIALARQHAPDLVLLDMRLPDMHGIEVLAALRTEPLTATIPVVSLSASAMPEEVDAARAAGATAYWTKPIDFGPFLKGVSSLLARRPAASPPR</sequence>
<dbReference type="InterPro" id="IPR004358">
    <property type="entry name" value="Sig_transdc_His_kin-like_C"/>
</dbReference>
<dbReference type="OrthoDB" id="9768069at2"/>
<dbReference type="CDD" id="cd00130">
    <property type="entry name" value="PAS"/>
    <property type="match status" value="1"/>
</dbReference>
<dbReference type="EMBL" id="CP015118">
    <property type="protein sequence ID" value="ARN20880.1"/>
    <property type="molecule type" value="Genomic_DNA"/>
</dbReference>
<keyword evidence="4" id="KW-1003">Cell membrane</keyword>
<evidence type="ECO:0000256" key="5">
    <source>
        <dbReference type="ARBA" id="ARBA00022553"/>
    </source>
</evidence>
<dbReference type="EC" id="2.7.13.3" evidence="3"/>
<evidence type="ECO:0000256" key="4">
    <source>
        <dbReference type="ARBA" id="ARBA00022475"/>
    </source>
</evidence>
<dbReference type="GO" id="GO:0005886">
    <property type="term" value="C:plasma membrane"/>
    <property type="evidence" value="ECO:0007669"/>
    <property type="project" value="UniProtKB-SubCell"/>
</dbReference>
<dbReference type="InterPro" id="IPR033479">
    <property type="entry name" value="dCache_1"/>
</dbReference>
<dbReference type="Gene3D" id="1.10.287.130">
    <property type="match status" value="1"/>
</dbReference>
<dbReference type="SUPFAM" id="SSF47384">
    <property type="entry name" value="Homodimeric domain of signal transducing histidine kinase"/>
    <property type="match status" value="1"/>
</dbReference>
<keyword evidence="6" id="KW-0808">Transferase</keyword>
<comment type="subcellular location">
    <subcellularLocation>
        <location evidence="2">Cell membrane</location>
        <topology evidence="2">Multi-pass membrane protein</topology>
    </subcellularLocation>
</comment>
<evidence type="ECO:0000256" key="9">
    <source>
        <dbReference type="ARBA" id="ARBA00022989"/>
    </source>
</evidence>
<evidence type="ECO:0000313" key="11">
    <source>
        <dbReference type="EMBL" id="ARN20880.1"/>
    </source>
</evidence>
<keyword evidence="5" id="KW-0597">Phosphoprotein</keyword>
<evidence type="ECO:0000256" key="7">
    <source>
        <dbReference type="ARBA" id="ARBA00022692"/>
    </source>
</evidence>
<protein>
    <recommendedName>
        <fullName evidence="3">histidine kinase</fullName>
        <ecNumber evidence="3">2.7.13.3</ecNumber>
    </recommendedName>
</protein>
<dbReference type="CDD" id="cd18773">
    <property type="entry name" value="PDC1_HK_sensor"/>
    <property type="match status" value="1"/>
</dbReference>
<keyword evidence="10" id="KW-0472">Membrane</keyword>
<evidence type="ECO:0000313" key="12">
    <source>
        <dbReference type="Proteomes" id="UP000193427"/>
    </source>
</evidence>
<dbReference type="InterPro" id="IPR003661">
    <property type="entry name" value="HisK_dim/P_dom"/>
</dbReference>
<dbReference type="GO" id="GO:0006355">
    <property type="term" value="P:regulation of DNA-templated transcription"/>
    <property type="evidence" value="ECO:0007669"/>
    <property type="project" value="InterPro"/>
</dbReference>
<dbReference type="InterPro" id="IPR035965">
    <property type="entry name" value="PAS-like_dom_sf"/>
</dbReference>
<dbReference type="InterPro" id="IPR036890">
    <property type="entry name" value="HATPase_C_sf"/>
</dbReference>
<evidence type="ECO:0000256" key="1">
    <source>
        <dbReference type="ARBA" id="ARBA00000085"/>
    </source>
</evidence>
<evidence type="ECO:0000256" key="6">
    <source>
        <dbReference type="ARBA" id="ARBA00022679"/>
    </source>
</evidence>
<dbReference type="PROSITE" id="PS50113">
    <property type="entry name" value="PAC"/>
    <property type="match status" value="1"/>
</dbReference>
<dbReference type="NCBIfam" id="TIGR00229">
    <property type="entry name" value="sensory_box"/>
    <property type="match status" value="1"/>
</dbReference>
<dbReference type="InterPro" id="IPR036097">
    <property type="entry name" value="HisK_dim/P_sf"/>
</dbReference>
<dbReference type="SUPFAM" id="SSF52172">
    <property type="entry name" value="CheY-like"/>
    <property type="match status" value="1"/>
</dbReference>
<dbReference type="SMART" id="SM00448">
    <property type="entry name" value="REC"/>
    <property type="match status" value="1"/>
</dbReference>
<dbReference type="InterPro" id="IPR001789">
    <property type="entry name" value="Sig_transdc_resp-reg_receiver"/>
</dbReference>
<accession>A0A1W6L9H3</accession>
<dbReference type="PROSITE" id="PS50110">
    <property type="entry name" value="RESPONSE_REGULATORY"/>
    <property type="match status" value="1"/>
</dbReference>
<dbReference type="PRINTS" id="PR00344">
    <property type="entry name" value="BCTRLSENSOR"/>
</dbReference>
<keyword evidence="9" id="KW-1133">Transmembrane helix</keyword>
<dbReference type="Gene3D" id="3.30.450.20">
    <property type="entry name" value="PAS domain"/>
    <property type="match status" value="3"/>
</dbReference>
<dbReference type="InterPro" id="IPR000700">
    <property type="entry name" value="PAS-assoc_C"/>
</dbReference>
<dbReference type="PANTHER" id="PTHR43047:SF72">
    <property type="entry name" value="OSMOSENSING HISTIDINE PROTEIN KINASE SLN1"/>
    <property type="match status" value="1"/>
</dbReference>
<keyword evidence="7" id="KW-0812">Transmembrane</keyword>
<dbReference type="CDD" id="cd00082">
    <property type="entry name" value="HisKA"/>
    <property type="match status" value="1"/>
</dbReference>
<dbReference type="CDD" id="cd06225">
    <property type="entry name" value="HAMP"/>
    <property type="match status" value="1"/>
</dbReference>
<dbReference type="SMART" id="SM00388">
    <property type="entry name" value="HisKA"/>
    <property type="match status" value="1"/>
</dbReference>
<dbReference type="InterPro" id="IPR011006">
    <property type="entry name" value="CheY-like_superfamily"/>
</dbReference>
<dbReference type="STRING" id="946333.A4W93_13775"/>
<evidence type="ECO:0000256" key="10">
    <source>
        <dbReference type="ARBA" id="ARBA00023136"/>
    </source>
</evidence>
<evidence type="ECO:0000256" key="3">
    <source>
        <dbReference type="ARBA" id="ARBA00012438"/>
    </source>
</evidence>
<dbReference type="SMART" id="SM00091">
    <property type="entry name" value="PAS"/>
    <property type="match status" value="1"/>
</dbReference>
<dbReference type="AlphaFoldDB" id="A0A1W6L9H3"/>
<name>A0A1W6L9H3_9BURK</name>
<dbReference type="Pfam" id="PF00512">
    <property type="entry name" value="HisKA"/>
    <property type="match status" value="1"/>
</dbReference>
<evidence type="ECO:0000256" key="2">
    <source>
        <dbReference type="ARBA" id="ARBA00004651"/>
    </source>
</evidence>
<dbReference type="Pfam" id="PF02743">
    <property type="entry name" value="dCache_1"/>
    <property type="match status" value="1"/>
</dbReference>
<dbReference type="GO" id="GO:0000155">
    <property type="term" value="F:phosphorelay sensor kinase activity"/>
    <property type="evidence" value="ECO:0007669"/>
    <property type="project" value="InterPro"/>
</dbReference>
<dbReference type="InterPro" id="IPR000014">
    <property type="entry name" value="PAS"/>
</dbReference>
<dbReference type="InterPro" id="IPR003660">
    <property type="entry name" value="HAMP_dom"/>
</dbReference>
<dbReference type="PROSITE" id="PS50109">
    <property type="entry name" value="HIS_KIN"/>
    <property type="match status" value="1"/>
</dbReference>
<dbReference type="Pfam" id="PF00989">
    <property type="entry name" value="PAS"/>
    <property type="match status" value="1"/>
</dbReference>
<dbReference type="RefSeq" id="WP_085751159.1">
    <property type="nucleotide sequence ID" value="NZ_BSPR01000007.1"/>
</dbReference>
<keyword evidence="12" id="KW-1185">Reference proteome</keyword>
<dbReference type="Proteomes" id="UP000193427">
    <property type="component" value="Chromosome"/>
</dbReference>
<reference evidence="11 12" key="1">
    <citation type="submission" date="2016-04" db="EMBL/GenBank/DDBJ databases">
        <title>Complete genome sequence of natural rubber-degrading, novel Gram-negative bacterium, Rhizobacter gummiphilus strain NS21.</title>
        <authorList>
            <person name="Tabata M."/>
            <person name="Kasai D."/>
            <person name="Fukuda M."/>
        </authorList>
    </citation>
    <scope>NUCLEOTIDE SEQUENCE [LARGE SCALE GENOMIC DNA]</scope>
    <source>
        <strain evidence="11 12">NS21</strain>
    </source>
</reference>
<dbReference type="Pfam" id="PF02518">
    <property type="entry name" value="HATPase_c"/>
    <property type="match status" value="1"/>
</dbReference>
<dbReference type="PROSITE" id="PS50885">
    <property type="entry name" value="HAMP"/>
    <property type="match status" value="1"/>
</dbReference>
<dbReference type="Gene3D" id="3.30.565.10">
    <property type="entry name" value="Histidine kinase-like ATPase, C-terminal domain"/>
    <property type="match status" value="1"/>
</dbReference>
<proteinExistence type="predicted"/>